<dbReference type="Pfam" id="PF00534">
    <property type="entry name" value="Glycos_transf_1"/>
    <property type="match status" value="1"/>
</dbReference>
<feature type="domain" description="Glycosyl transferase family 1" evidence="1">
    <location>
        <begin position="209"/>
        <end position="348"/>
    </location>
</feature>
<dbReference type="Gene3D" id="3.40.50.2000">
    <property type="entry name" value="Glycogen Phosphorylase B"/>
    <property type="match status" value="2"/>
</dbReference>
<dbReference type="PANTHER" id="PTHR12526">
    <property type="entry name" value="GLYCOSYLTRANSFERASE"/>
    <property type="match status" value="1"/>
</dbReference>
<proteinExistence type="predicted"/>
<evidence type="ECO:0000313" key="3">
    <source>
        <dbReference type="EMBL" id="QQX75960.1"/>
    </source>
</evidence>
<dbReference type="Pfam" id="PF13439">
    <property type="entry name" value="Glyco_transf_4"/>
    <property type="match status" value="1"/>
</dbReference>
<dbReference type="RefSeq" id="WP_202335771.1">
    <property type="nucleotide sequence ID" value="NZ_CP068439.1"/>
</dbReference>
<dbReference type="InterPro" id="IPR028098">
    <property type="entry name" value="Glyco_trans_4-like_N"/>
</dbReference>
<gene>
    <name evidence="3" type="ORF">JK629_11530</name>
</gene>
<evidence type="ECO:0000313" key="4">
    <source>
        <dbReference type="Proteomes" id="UP000629420"/>
    </source>
</evidence>
<accession>A0ABX7DP94</accession>
<dbReference type="Proteomes" id="UP000629420">
    <property type="component" value="Chromosome"/>
</dbReference>
<dbReference type="PANTHER" id="PTHR12526:SF630">
    <property type="entry name" value="GLYCOSYLTRANSFERASE"/>
    <property type="match status" value="1"/>
</dbReference>
<evidence type="ECO:0000259" key="1">
    <source>
        <dbReference type="Pfam" id="PF00534"/>
    </source>
</evidence>
<dbReference type="CDD" id="cd03801">
    <property type="entry name" value="GT4_PimA-like"/>
    <property type="match status" value="1"/>
</dbReference>
<evidence type="ECO:0000259" key="2">
    <source>
        <dbReference type="Pfam" id="PF13439"/>
    </source>
</evidence>
<organism evidence="3 4">
    <name type="scientific">Aequorivita iocasae</name>
    <dbReference type="NCBI Taxonomy" id="2803865"/>
    <lineage>
        <taxon>Bacteria</taxon>
        <taxon>Pseudomonadati</taxon>
        <taxon>Bacteroidota</taxon>
        <taxon>Flavobacteriia</taxon>
        <taxon>Flavobacteriales</taxon>
        <taxon>Flavobacteriaceae</taxon>
        <taxon>Aequorivita</taxon>
    </lineage>
</organism>
<feature type="domain" description="Glycosyltransferase subfamily 4-like N-terminal" evidence="2">
    <location>
        <begin position="14"/>
        <end position="165"/>
    </location>
</feature>
<dbReference type="InterPro" id="IPR001296">
    <property type="entry name" value="Glyco_trans_1"/>
</dbReference>
<keyword evidence="4" id="KW-1185">Reference proteome</keyword>
<sequence length="380" mass="44343">MHILHLIKTSEGATWAVRLLQEIHKRHDDITFSVVVPKGGKHFHEYLSLCENVYEFSYTIDWDLLNAGKTFKKIVLKENPDIIHSWFTQTTLYARLFLRDIKIPRIFQVVGPAHLENSLFKWGDLRSAQNNDYWIATSRYIYNIYINAGISENKLFLNYAFIDVENILKAKEQIQPKNFRKEFNLAEDIKIIGTASYIYPPKFYEKSGVKGHEYLLQAFKFLIEERDDVVLVIAGSTFGNNCSYENKLKELAEEIGNEKIFFTGRFDHIYEVIYNFDVFVYLSKSENLGGVYESLLFEIPTISSNKGALPELVINNETGFNVDPSNYEELIQKINLLLDNDFPMYRKRGKELVLETFNKNDIIANTYKLYKNIITKEINI</sequence>
<protein>
    <submittedName>
        <fullName evidence="3">Glycosyltransferase family 4 protein</fullName>
    </submittedName>
</protein>
<name>A0ABX7DP94_9FLAO</name>
<dbReference type="SUPFAM" id="SSF53756">
    <property type="entry name" value="UDP-Glycosyltransferase/glycogen phosphorylase"/>
    <property type="match status" value="1"/>
</dbReference>
<reference evidence="3 4" key="1">
    <citation type="submission" date="2021-01" db="EMBL/GenBank/DDBJ databases">
        <title>Aequorivita sp. strain KX20305, a bacterium isolated from the sediment collected at a cold seep field in South China Sea.</title>
        <authorList>
            <person name="Zhang H."/>
            <person name="Li C."/>
        </authorList>
    </citation>
    <scope>NUCLEOTIDE SEQUENCE [LARGE SCALE GENOMIC DNA]</scope>
    <source>
        <strain evidence="3 4">KX20305</strain>
    </source>
</reference>
<dbReference type="EMBL" id="CP068439">
    <property type="protein sequence ID" value="QQX75960.1"/>
    <property type="molecule type" value="Genomic_DNA"/>
</dbReference>